<feature type="transmembrane region" description="Helical" evidence="1">
    <location>
        <begin position="909"/>
        <end position="928"/>
    </location>
</feature>
<evidence type="ECO:0000313" key="3">
    <source>
        <dbReference type="Proteomes" id="UP000008493"/>
    </source>
</evidence>
<dbReference type="InParanoid" id="K5VXC1"/>
<feature type="transmembrane region" description="Helical" evidence="1">
    <location>
        <begin position="493"/>
        <end position="511"/>
    </location>
</feature>
<feature type="transmembrane region" description="Helical" evidence="1">
    <location>
        <begin position="461"/>
        <end position="487"/>
    </location>
</feature>
<keyword evidence="1" id="KW-0812">Transmembrane</keyword>
<dbReference type="RefSeq" id="XP_007329855.1">
    <property type="nucleotide sequence ID" value="XM_007329793.1"/>
</dbReference>
<dbReference type="KEGG" id="abp:AGABI1DRAFT128258"/>
<dbReference type="Proteomes" id="UP000008493">
    <property type="component" value="Unassembled WGS sequence"/>
</dbReference>
<keyword evidence="1" id="KW-0472">Membrane</keyword>
<keyword evidence="1" id="KW-1133">Transmembrane helix</keyword>
<feature type="transmembrane region" description="Helical" evidence="1">
    <location>
        <begin position="407"/>
        <end position="427"/>
    </location>
</feature>
<sequence length="1011" mass="115639">MSSTLLETDSSSITTLQCTSPVSPDGSLSFTFKKELMREIANQGAMLSNFIYPSAPSRTQRYNLKRTIEDKYPTRPIQPLSINFHAQSTLPPGWVQHIHPEGLPYFVLSLPDSGPMQRIVTEEWMYDPDISELILDFIKEIQEAISEYKVTLWPESDLLVELHRREGKITEDDGHAHCGYYFVQHTRRCIYWLEEVKLNPTISKALGIISGDLSGYQTQLCLEVEYWTYWNNFPTLQIATPDIYDYIVDTIMCMMTDVISAPNNSTALFKSLHDKLEVVSPIRSRNFTIEQFLARDRLRNYYGTWGTRLNKHQSVISGKTESLSMVVDIVSPFLFFIPHALLERTEALMVDGCFTLHDWETFFDEIKEEWNQTALLATILLTANCAFLAIPIFQAPVLVSHSSPEQIASYVSLTTGLFGLVLALAMYRHHKFRKPSSPAEILAYIHGSYEERHDNVRWEQLFLCLLCIYDSATTFSVAFLLMCFHGTLTAVKVAVGLFAALLGAFTLYYVLKYGSESVSEDATSTAGSLSEWWVYEPTSPSKSRRYSRNRTIKNGTPALLIKPLSKSLTQDCKKLPQGWQRYVHPEGLPYFSRPPSDICSMRVVTDDWLYDSEISDVIDSAIEGIKGMCDGKIPQMPDDPGDNDLFVDLCRDEDGKLSRDEDGRPHCRYYFVNHSKRCIYWAEEVTLDYELSLLLHTKYALKLNTGAPHSAQSSADEGGLSILRWNWENFPNLQRKEPNTYNYVIESLLDAMADIVVSEFAVLMYTYEELQKRLEVVQAGKDFESSKWHIGKSQTVVNTSIQYLMVVFLTVYVSYKGRFMVEITNERLKNYYGTKCARLNRNQNVLDATESSEERSIFLNVMSPLLFFIPHVQLYRLGTLGATVDGSALVIRQWNKLFDQLQEEWTQTILIATIILAANCAFLAIPLFQGSEFVVTHSSPEQVASYVSLTTSLFGLLLGTLMCQRQKNRRPSNPYEFEFYIYGDLEDEKKTTRIQHLFVVWSWPQALVTWS</sequence>
<evidence type="ECO:0000313" key="2">
    <source>
        <dbReference type="EMBL" id="EKM79094.1"/>
    </source>
</evidence>
<dbReference type="GeneID" id="18826786"/>
<evidence type="ECO:0008006" key="4">
    <source>
        <dbReference type="Google" id="ProtNLM"/>
    </source>
</evidence>
<accession>K5VXC1</accession>
<gene>
    <name evidence="2" type="ORF">AGABI1DRAFT_128258</name>
</gene>
<feature type="transmembrane region" description="Helical" evidence="1">
    <location>
        <begin position="374"/>
        <end position="395"/>
    </location>
</feature>
<organism evidence="2 3">
    <name type="scientific">Agaricus bisporus var. burnettii (strain JB137-S8 / ATCC MYA-4627 / FGSC 10392)</name>
    <name type="common">White button mushroom</name>
    <dbReference type="NCBI Taxonomy" id="597362"/>
    <lineage>
        <taxon>Eukaryota</taxon>
        <taxon>Fungi</taxon>
        <taxon>Dikarya</taxon>
        <taxon>Basidiomycota</taxon>
        <taxon>Agaricomycotina</taxon>
        <taxon>Agaricomycetes</taxon>
        <taxon>Agaricomycetidae</taxon>
        <taxon>Agaricales</taxon>
        <taxon>Agaricineae</taxon>
        <taxon>Agaricaceae</taxon>
        <taxon>Agaricus</taxon>
    </lineage>
</organism>
<dbReference type="EMBL" id="JH971390">
    <property type="protein sequence ID" value="EKM79094.1"/>
    <property type="molecule type" value="Genomic_DNA"/>
</dbReference>
<dbReference type="OrthoDB" id="2657661at2759"/>
<reference evidence="3" key="1">
    <citation type="journal article" date="2012" name="Proc. Natl. Acad. Sci. U.S.A.">
        <title>Genome sequence of the button mushroom Agaricus bisporus reveals mechanisms governing adaptation to a humic-rich ecological niche.</title>
        <authorList>
            <person name="Morin E."/>
            <person name="Kohler A."/>
            <person name="Baker A.R."/>
            <person name="Foulongne-Oriol M."/>
            <person name="Lombard V."/>
            <person name="Nagy L.G."/>
            <person name="Ohm R.A."/>
            <person name="Patyshakuliyeva A."/>
            <person name="Brun A."/>
            <person name="Aerts A.L."/>
            <person name="Bailey A.M."/>
            <person name="Billette C."/>
            <person name="Coutinho P.M."/>
            <person name="Deakin G."/>
            <person name="Doddapaneni H."/>
            <person name="Floudas D."/>
            <person name="Grimwood J."/>
            <person name="Hilden K."/>
            <person name="Kuees U."/>
            <person name="LaButti K.M."/>
            <person name="Lapidus A."/>
            <person name="Lindquist E.A."/>
            <person name="Lucas S.M."/>
            <person name="Murat C."/>
            <person name="Riley R.W."/>
            <person name="Salamov A.A."/>
            <person name="Schmutz J."/>
            <person name="Subramanian V."/>
            <person name="Woesten H.A.B."/>
            <person name="Xu J."/>
            <person name="Eastwood D.C."/>
            <person name="Foster G.D."/>
            <person name="Sonnenberg A.S."/>
            <person name="Cullen D."/>
            <person name="de Vries R.P."/>
            <person name="Lundell T."/>
            <person name="Hibbett D.S."/>
            <person name="Henrissat B."/>
            <person name="Burton K.S."/>
            <person name="Kerrigan R.W."/>
            <person name="Challen M.P."/>
            <person name="Grigoriev I.V."/>
            <person name="Martin F."/>
        </authorList>
    </citation>
    <scope>NUCLEOTIDE SEQUENCE [LARGE SCALE GENOMIC DNA]</scope>
    <source>
        <strain evidence="3">JB137-S8 / ATCC MYA-4627 / FGSC 10392</strain>
    </source>
</reference>
<dbReference type="HOGENOM" id="CLU_297705_0_0_1"/>
<dbReference type="AlphaFoldDB" id="K5VXC1"/>
<name>K5VXC1_AGABU</name>
<keyword evidence="3" id="KW-1185">Reference proteome</keyword>
<protein>
    <recommendedName>
        <fullName evidence="4">WW domain-containing protein</fullName>
    </recommendedName>
</protein>
<dbReference type="eggNOG" id="ENOG502SKZI">
    <property type="taxonomic scope" value="Eukaryota"/>
</dbReference>
<feature type="transmembrane region" description="Helical" evidence="1">
    <location>
        <begin position="943"/>
        <end position="963"/>
    </location>
</feature>
<proteinExistence type="predicted"/>
<evidence type="ECO:0000256" key="1">
    <source>
        <dbReference type="SAM" id="Phobius"/>
    </source>
</evidence>